<reference evidence="4" key="1">
    <citation type="submission" date="2016-06" db="UniProtKB">
        <authorList>
            <consortium name="WormBaseParasite"/>
        </authorList>
    </citation>
    <scope>IDENTIFICATION</scope>
</reference>
<dbReference type="WBParaSite" id="GPUH_0001314701-mRNA-1">
    <property type="protein sequence ID" value="GPUH_0001314701-mRNA-1"/>
    <property type="gene ID" value="GPUH_0001314701"/>
</dbReference>
<gene>
    <name evidence="2" type="ORF">GPUH_LOCUS13132</name>
</gene>
<keyword evidence="3" id="KW-1185">Reference proteome</keyword>
<dbReference type="Proteomes" id="UP000271098">
    <property type="component" value="Unassembled WGS sequence"/>
</dbReference>
<evidence type="ECO:0000313" key="4">
    <source>
        <dbReference type="WBParaSite" id="GPUH_0001314701-mRNA-1"/>
    </source>
</evidence>
<organism evidence="4">
    <name type="scientific">Gongylonema pulchrum</name>
    <dbReference type="NCBI Taxonomy" id="637853"/>
    <lineage>
        <taxon>Eukaryota</taxon>
        <taxon>Metazoa</taxon>
        <taxon>Ecdysozoa</taxon>
        <taxon>Nematoda</taxon>
        <taxon>Chromadorea</taxon>
        <taxon>Rhabditida</taxon>
        <taxon>Spirurina</taxon>
        <taxon>Spiruromorpha</taxon>
        <taxon>Spiruroidea</taxon>
        <taxon>Gongylonematidae</taxon>
        <taxon>Gongylonema</taxon>
    </lineage>
</organism>
<accession>A0A183DWP1</accession>
<name>A0A183DWP1_9BILA</name>
<evidence type="ECO:0000256" key="1">
    <source>
        <dbReference type="SAM" id="MobiDB-lite"/>
    </source>
</evidence>
<dbReference type="EMBL" id="UYRT01079944">
    <property type="protein sequence ID" value="VDN21709.1"/>
    <property type="molecule type" value="Genomic_DNA"/>
</dbReference>
<protein>
    <submittedName>
        <fullName evidence="4">RRM domain-containing protein</fullName>
    </submittedName>
</protein>
<feature type="region of interest" description="Disordered" evidence="1">
    <location>
        <begin position="41"/>
        <end position="67"/>
    </location>
</feature>
<evidence type="ECO:0000313" key="2">
    <source>
        <dbReference type="EMBL" id="VDN21709.1"/>
    </source>
</evidence>
<proteinExistence type="predicted"/>
<reference evidence="2 3" key="2">
    <citation type="submission" date="2018-11" db="EMBL/GenBank/DDBJ databases">
        <authorList>
            <consortium name="Pathogen Informatics"/>
        </authorList>
    </citation>
    <scope>NUCLEOTIDE SEQUENCE [LARGE SCALE GENOMIC DNA]</scope>
</reference>
<evidence type="ECO:0000313" key="3">
    <source>
        <dbReference type="Proteomes" id="UP000271098"/>
    </source>
</evidence>
<dbReference type="AlphaFoldDB" id="A0A183DWP1"/>
<sequence length="113" mass="12271">MEEISRGGTKIRGVAPHGKPKTVLEFAPCMRKIVAQRKAKSEKDAAAKAQSMLSPSSGDVTHANAGTAVLGRRRTKAEIEAFFKRLSTPKSVVTLKKKNERGMRILANPVMGR</sequence>